<reference evidence="4 5" key="1">
    <citation type="submission" date="2014-02" db="EMBL/GenBank/DDBJ databases">
        <title>The genome sequence of the entomopathogenic fungus Metarhizium robertsii ARSEF 2575.</title>
        <authorList>
            <person name="Giuliano Garisto Donzelli B."/>
            <person name="Roe B.A."/>
            <person name="Macmil S.L."/>
            <person name="Krasnoff S.B."/>
            <person name="Gibson D.M."/>
        </authorList>
    </citation>
    <scope>NUCLEOTIDE SEQUENCE [LARGE SCALE GENOMIC DNA]</scope>
    <source>
        <strain evidence="4 5">ARSEF 2575</strain>
    </source>
</reference>
<evidence type="ECO:0000313" key="5">
    <source>
        <dbReference type="Proteomes" id="UP000030151"/>
    </source>
</evidence>
<feature type="region of interest" description="Disordered" evidence="2">
    <location>
        <begin position="1757"/>
        <end position="1867"/>
    </location>
</feature>
<comment type="caution">
    <text evidence="4">The sequence shown here is derived from an EMBL/GenBank/DDBJ whole genome shotgun (WGS) entry which is preliminary data.</text>
</comment>
<evidence type="ECO:0000313" key="4">
    <source>
        <dbReference type="EMBL" id="EXV03144.1"/>
    </source>
</evidence>
<feature type="compositionally biased region" description="Low complexity" evidence="2">
    <location>
        <begin position="1772"/>
        <end position="1785"/>
    </location>
</feature>
<evidence type="ECO:0000259" key="3">
    <source>
        <dbReference type="PROSITE" id="PS50837"/>
    </source>
</evidence>
<dbReference type="InterPro" id="IPR027417">
    <property type="entry name" value="P-loop_NTPase"/>
</dbReference>
<evidence type="ECO:0000256" key="1">
    <source>
        <dbReference type="ARBA" id="ARBA00022737"/>
    </source>
</evidence>
<dbReference type="GO" id="GO:0003824">
    <property type="term" value="F:catalytic activity"/>
    <property type="evidence" value="ECO:0007669"/>
    <property type="project" value="InterPro"/>
</dbReference>
<sequence>MASDNALDNPDSYTVAWIAALPIERAAAEAMLDEEHEAPTGFTRHQTDTNVYTWGRVGQHNIVIVSLAAGDYGTTSAATTASSLLASLPSIRVGLFVGIGGGIARPDKDRDIRLGDIVVSRPDGTSGGVCQYDLIKAKSGDKRERKGFLGRPPTVLLNALAKIRVVHELEDSMVPSFLQEVLHKRPKMGKRSKQNPGYAHQGLDNDRLFKASCDHVPGPDCRGCDTAGEVQRDPRDATDPKIHYGIIASGNTLVKDAAARDRIVADIGEDCICFEMEAAGLMNHFPCLVIRGICDYADSHKNDRWQRYASATAAAYAKELLAYVPAAEVQKTKRALEVLQSVQQQIDGLQQTTVATKDATNSMRSDLRTDKIKRWLCPPDPSTNANNARKLRHEGTGAWLLGNPVFRGWCSGSRRHLWLNGFAGCGKTVLSTTVLDHLMKGNDRLILSFFFDFSDNTKKTLDGMLRSLASQLYQGGAGSAGLLDASLQAHQDGRDQPATKTLEDIVCKMLAAQKKASIILDALDESTTRRKLLLWIKDIVSRPQLSDIQLICTARPETEFIREIPLLIGEENCLTLDKESVNADIRSYVAAQLSQRPDFRNKSLSPDLLEKIRIKVGDGADGMFRWASCQLESLAQCQSPADIEKDLASLPLNLKGTYQRMIESIPTELKNDAIRLLQFLVHLKRPLKLAEAREVMATQIAEETNLDSDDFETIVGLLGSLLTTRDGIINFVHWSVKEFLLKEYQIFPSDMKEMQQSSRKVKWSEPSVENANSIDRTEAATEWQTYDYPPSMTEVTATRSSGLSRDFWSSAYAQDTAIASTTHTSVDAVGKGKEPVLADTESVYTSDIPESLAYVQELATSFFKESELPDTESLDRVFAILPVLLRGFALRLGGEKQVSDHFEIMKFIHKKRRDIATCFEEYYLRDKDDVGSSQQRTLNDMSLGERLDRWQVDPAMDDPNSAKPPSMPDAPFLDDEIKLNDDDDGNEGNTNDGFPSTYRSIVNSSTAFRWLLCRVHRETILTSSEAGTMQAIATQIRQILYARRENCLISSKRGPPMCSMVFQSDWDPLAFVCKQEYAEEAEDAVEGAIVIVQGVNRDAEAMPCSEYLSRTWPLFGEDFMRLVKHVVRSIRGLRCSVTLFDKTKLTAWIEPSGHFFLEATGVAETIVEVGEVYGWMIAALRSGPGDAVTSVIPALESDANNFEPTFRVNFRLQFSHSPLRVAGQCWQDLFRNPAVVLGYPVRRRQPGQEPGLESSLYTLAALVGTRRIAVFCGKIFLKGFCTMLVPTKYTGDTVHWHVLFNEDGCRIPFTDFRVRDVVGEFDISEHLMLSGIETARHVVGWCEKVRNYAGSKEANYDIDKSGLRWPDSGFAFDRISISAGKIVTVGASVALGKKDKPARAAKSSDYHKQLEWIDQRFVVLFDPKDRRAWLIDGLSALLHFVRASLVHRRRLGREVLFGEGDVKESDTPHTGKAAANEVLRNRANMDLKIYEKWNRLVEETSKMGERPSETTQKTQKTWEQLPDLVGDIYTTLSMIVDIQTDVRTADGFGAKVRISPRRRLEGWDFQQLATGADPLWPRATMLHHTGLGWVDLVRGINAITFFGVGFGEILQPIAVTRGGIICGEGDAAVPGSAGDPRGEATLCAKWARLPRGEDLLATTTPVIRDIMENLYRDTDYNGRFWELFESIYWHNPDKIFENCACAAEKTQCDRVQVLLPTQFPSLFARSFRSPPKPLPNHGAVIFGHSVKFPLIWKSEAGSVPSEGQPPKPQLASSSSHQSDSGLGTSVASSDQGNSSSQAPNQRPSGNGSTHGEPSSLAPSTVSADTRSHAGKGSRNVLGRLLRQIRSGTKPSEHSAGSGSQSGSQSQW</sequence>
<dbReference type="Gene3D" id="3.40.50.300">
    <property type="entry name" value="P-loop containing nucleotide triphosphate hydrolases"/>
    <property type="match status" value="1"/>
</dbReference>
<dbReference type="InterPro" id="IPR053137">
    <property type="entry name" value="NLR-like"/>
</dbReference>
<evidence type="ECO:0000256" key="2">
    <source>
        <dbReference type="SAM" id="MobiDB-lite"/>
    </source>
</evidence>
<dbReference type="SUPFAM" id="SSF53167">
    <property type="entry name" value="Purine and uridine phosphorylases"/>
    <property type="match status" value="1"/>
</dbReference>
<dbReference type="PROSITE" id="PS50837">
    <property type="entry name" value="NACHT"/>
    <property type="match status" value="1"/>
</dbReference>
<feature type="domain" description="NACHT" evidence="3">
    <location>
        <begin position="415"/>
        <end position="556"/>
    </location>
</feature>
<feature type="compositionally biased region" description="Polar residues" evidence="2">
    <location>
        <begin position="1786"/>
        <end position="1824"/>
    </location>
</feature>
<dbReference type="InterPro" id="IPR007111">
    <property type="entry name" value="NACHT_NTPase"/>
</dbReference>
<dbReference type="Pfam" id="PF24883">
    <property type="entry name" value="NPHP3_N"/>
    <property type="match status" value="1"/>
</dbReference>
<dbReference type="SUPFAM" id="SSF52540">
    <property type="entry name" value="P-loop containing nucleoside triphosphate hydrolases"/>
    <property type="match status" value="1"/>
</dbReference>
<dbReference type="InterPro" id="IPR056884">
    <property type="entry name" value="NPHP3-like_N"/>
</dbReference>
<dbReference type="GO" id="GO:0009116">
    <property type="term" value="P:nucleoside metabolic process"/>
    <property type="evidence" value="ECO:0007669"/>
    <property type="project" value="InterPro"/>
</dbReference>
<dbReference type="Proteomes" id="UP000030151">
    <property type="component" value="Unassembled WGS sequence"/>
</dbReference>
<dbReference type="PANTHER" id="PTHR46082:SF11">
    <property type="entry name" value="AAA+ ATPASE DOMAIN-CONTAINING PROTEIN-RELATED"/>
    <property type="match status" value="1"/>
</dbReference>
<dbReference type="eggNOG" id="ENOG502T341">
    <property type="taxonomic scope" value="Eukaryota"/>
</dbReference>
<feature type="region of interest" description="Disordered" evidence="2">
    <location>
        <begin position="949"/>
        <end position="996"/>
    </location>
</feature>
<organism evidence="4 5">
    <name type="scientific">Metarhizium robertsii</name>
    <dbReference type="NCBI Taxonomy" id="568076"/>
    <lineage>
        <taxon>Eukaryota</taxon>
        <taxon>Fungi</taxon>
        <taxon>Dikarya</taxon>
        <taxon>Ascomycota</taxon>
        <taxon>Pezizomycotina</taxon>
        <taxon>Sordariomycetes</taxon>
        <taxon>Hypocreomycetidae</taxon>
        <taxon>Hypocreales</taxon>
        <taxon>Clavicipitaceae</taxon>
        <taxon>Metarhizium</taxon>
    </lineage>
</organism>
<dbReference type="EMBL" id="JELW01000004">
    <property type="protein sequence ID" value="EXV03144.1"/>
    <property type="molecule type" value="Genomic_DNA"/>
</dbReference>
<dbReference type="Gene3D" id="3.40.50.1580">
    <property type="entry name" value="Nucleoside phosphorylase domain"/>
    <property type="match status" value="1"/>
</dbReference>
<feature type="compositionally biased region" description="Low complexity" evidence="2">
    <location>
        <begin position="1856"/>
        <end position="1867"/>
    </location>
</feature>
<dbReference type="PANTHER" id="PTHR46082">
    <property type="entry name" value="ATP/GTP-BINDING PROTEIN-RELATED"/>
    <property type="match status" value="1"/>
</dbReference>
<dbReference type="InterPro" id="IPR035994">
    <property type="entry name" value="Nucleoside_phosphorylase_sf"/>
</dbReference>
<protein>
    <submittedName>
        <fullName evidence="4">Phosphorylase superfamily</fullName>
    </submittedName>
</protein>
<name>A0A0A1UYZ5_9HYPO</name>
<accession>A0A0A1UYZ5</accession>
<dbReference type="HOGENOM" id="CLU_002207_0_0_1"/>
<proteinExistence type="predicted"/>
<gene>
    <name evidence="4" type="ORF">X797_004267</name>
</gene>
<keyword evidence="1" id="KW-0677">Repeat</keyword>